<reference evidence="3" key="1">
    <citation type="submission" date="2007-06" db="EMBL/GenBank/DDBJ databases">
        <title>Bracovirus Evolution: Comparative Genomics of Multiple Viral and Proviral Genomes.</title>
        <authorList>
            <person name="Desjardins C.A."/>
            <person name="Gundersen-Rindal D.E."/>
            <person name="Hostetler J.B."/>
            <person name="Tallon L.J."/>
            <person name="Utterback T.R."/>
            <person name="Fuester R.W."/>
            <person name="Schatz M.C."/>
            <person name="Pedroni M.J."/>
            <person name="Fadrosh D.W."/>
            <person name="Haas B.J."/>
            <person name="Toms B.S."/>
            <person name="Chen D."/>
            <person name="Nene V."/>
        </authorList>
    </citation>
    <scope>NUCLEOTIDE SEQUENCE</scope>
</reference>
<gene>
    <name evidence="3" type="ORF">GFP_L2_0170</name>
</gene>
<dbReference type="InterPro" id="IPR018379">
    <property type="entry name" value="BEN_domain"/>
</dbReference>
<feature type="compositionally biased region" description="Acidic residues" evidence="1">
    <location>
        <begin position="925"/>
        <end position="937"/>
    </location>
</feature>
<organism evidence="3">
    <name type="scientific">Glyptapanteles flavicoxis</name>
    <dbReference type="NCBI Taxonomy" id="463051"/>
    <lineage>
        <taxon>Eukaryota</taxon>
        <taxon>Metazoa</taxon>
        <taxon>Ecdysozoa</taxon>
        <taxon>Arthropoda</taxon>
        <taxon>Hexapoda</taxon>
        <taxon>Insecta</taxon>
        <taxon>Pterygota</taxon>
        <taxon>Neoptera</taxon>
        <taxon>Endopterygota</taxon>
        <taxon>Hymenoptera</taxon>
        <taxon>Apocrita</taxon>
        <taxon>Ichneumonoidea</taxon>
        <taxon>Braconidae</taxon>
        <taxon>Microgastrinae</taxon>
        <taxon>Glyptapanteles</taxon>
    </lineage>
</organism>
<feature type="compositionally biased region" description="Low complexity" evidence="1">
    <location>
        <begin position="750"/>
        <end position="764"/>
    </location>
</feature>
<proteinExistence type="predicted"/>
<dbReference type="Gene3D" id="1.10.10.2590">
    <property type="entry name" value="BEN domain"/>
    <property type="match status" value="1"/>
</dbReference>
<feature type="domain" description="BEN" evidence="2">
    <location>
        <begin position="1089"/>
        <end position="1194"/>
    </location>
</feature>
<feature type="compositionally biased region" description="Polar residues" evidence="1">
    <location>
        <begin position="271"/>
        <end position="280"/>
    </location>
</feature>
<feature type="compositionally biased region" description="Basic residues" evidence="1">
    <location>
        <begin position="153"/>
        <end position="166"/>
    </location>
</feature>
<name>B7S8L8_9HYME</name>
<feature type="region of interest" description="Disordered" evidence="1">
    <location>
        <begin position="245"/>
        <end position="299"/>
    </location>
</feature>
<dbReference type="AlphaFoldDB" id="B7S8L8"/>
<feature type="region of interest" description="Disordered" evidence="1">
    <location>
        <begin position="456"/>
        <end position="487"/>
    </location>
</feature>
<evidence type="ECO:0000256" key="1">
    <source>
        <dbReference type="SAM" id="MobiDB-lite"/>
    </source>
</evidence>
<protein>
    <recommendedName>
        <fullName evidence="2">BEN domain-containing protein</fullName>
    </recommendedName>
</protein>
<feature type="region of interest" description="Disordered" evidence="1">
    <location>
        <begin position="721"/>
        <end position="781"/>
    </location>
</feature>
<evidence type="ECO:0000259" key="2">
    <source>
        <dbReference type="PROSITE" id="PS51457"/>
    </source>
</evidence>
<sequence>MRMTYRDKRRLFYVVQFIEVPFEGIDDYVCVPYSWLIKQKSSDQKVVVTYPHDEDPLDTRDRVKRVERPNDDWRFYTAYIKFESDNYKNADFWIATRNEYGHDEETSKIKDVQAASVLNRKLRSASQSLWSDPNSDKRQLTVKPYKNLRKPLPKISIKRPLSKSPKKNMDNKRLKLDPDVKPGSDTDQEIIASGCSKQKQLIIIADNQLIQEKTKTSFASNSDMNSDQSTQPGVIKNNQSVYMSVQSSSNKLLAEQQPSPKLSDEQKLPPQLSTNQQPSLKLTDGQDFSPKLPDEQKLSPVGQEYQQPLSMSVIDLVECEENIESCQNVLLEPVTEKRTLTKTPLSTLEQAPQAEPINERSTLLVRPEHSHPEPYPRGVSVRQSKEPDDSHKTYLNQILTAPQIIPRPPSTANQPIQQYAHSQVPILPVSSILYSNPKPQEMDERNSINVFHHYQKPHSEDSMQSTPSPFHLEPNRKKLSQPSTSLAKKQIPVLKKLKKYVDKKTHLESITKNITTMQYPPNSTMHLTLPGGSAVKQTEPLAQNHLQSQQALINSSLLNNVRGSMGEECVDQKNPLSERNINTPAAQNLSKFAHQYSSFVEAARKQQYSSIKDDYLQQFVRMQDMLTTPSMAQTIDQRVHHQNGIINNGLTIQSQPNPIEQRIQFLPPNYNQCIPVNGAYAQGVIRHGLTRGSIDGVHTTYTPIVQNGVNIQLTANNSLHQSYQNSEHPQQEQDPPNYQDPGTSSTHYGLSLQSKQSSQILRSQRVTEKPRSPSTLKTPVQALSDAQKSYLFRKMNLQSRVNQSYTEYNNINLADVRGNFTVDPVPTTQDSKVQTMLSSNQKYERQSNIAQFHYAYQQPHTKKTMVDQSTETDSIEDVDHCVDKLAGSPVGEITPRVVDSACQTDEWLSEKQGSLYEETTSDSTNETDSDIESENEVMSEANETTLATVENLTPNNQEIQSRIDIEQDMLSIFGTLFTQMGANLSFTRDMFDNLRNSMLVCGQTYEKLLDQVDKFNSIETFQIPTSSSNNVPSQVSQVTQERLEVDDAPTPIREQKGTFSLPKEYDPNDTKWTLKYQKYKPGLLELIPRTGVYVSKKILKRSTQKSTDCRTLARLLLTEVFSKKALSVCSLTGGRAKAFNSVNIDVRPGLDEHARMVLLAFVEEYGNKHGWITSDTPAVMSSIRTKINEIRAKHGQTCEV</sequence>
<dbReference type="PROSITE" id="PS51457">
    <property type="entry name" value="BEN"/>
    <property type="match status" value="1"/>
</dbReference>
<feature type="compositionally biased region" description="Polar residues" evidence="1">
    <location>
        <begin position="245"/>
        <end position="260"/>
    </location>
</feature>
<feature type="region of interest" description="Disordered" evidence="1">
    <location>
        <begin position="153"/>
        <end position="188"/>
    </location>
</feature>
<feature type="compositionally biased region" description="Polar residues" evidence="1">
    <location>
        <begin position="721"/>
        <end position="748"/>
    </location>
</feature>
<accession>B7S8L8</accession>
<dbReference type="Pfam" id="PF10523">
    <property type="entry name" value="BEN"/>
    <property type="match status" value="1"/>
</dbReference>
<dbReference type="EMBL" id="EF710648">
    <property type="protein sequence ID" value="ACE75243.1"/>
    <property type="molecule type" value="Genomic_DNA"/>
</dbReference>
<feature type="region of interest" description="Disordered" evidence="1">
    <location>
        <begin position="346"/>
        <end position="388"/>
    </location>
</feature>
<feature type="region of interest" description="Disordered" evidence="1">
    <location>
        <begin position="909"/>
        <end position="937"/>
    </location>
</feature>
<dbReference type="GO" id="GO:0003677">
    <property type="term" value="F:DNA binding"/>
    <property type="evidence" value="ECO:0007669"/>
    <property type="project" value="InterPro"/>
</dbReference>
<evidence type="ECO:0000313" key="3">
    <source>
        <dbReference type="EMBL" id="ACE75243.1"/>
    </source>
</evidence>
<feature type="compositionally biased region" description="Basic and acidic residues" evidence="1">
    <location>
        <begin position="167"/>
        <end position="184"/>
    </location>
</feature>